<gene>
    <name evidence="2" type="ORF">GA0061070_10486</name>
</gene>
<evidence type="ECO:0000313" key="2">
    <source>
        <dbReference type="EMBL" id="SCC61592.1"/>
    </source>
</evidence>
<name>A0A1C4G0D2_9ENTR</name>
<feature type="region of interest" description="Disordered" evidence="1">
    <location>
        <begin position="1"/>
        <end position="21"/>
    </location>
</feature>
<feature type="compositionally biased region" description="Polar residues" evidence="1">
    <location>
        <begin position="1"/>
        <end position="12"/>
    </location>
</feature>
<protein>
    <submittedName>
        <fullName evidence="2">Uncharacterized protein</fullName>
    </submittedName>
</protein>
<evidence type="ECO:0000313" key="3">
    <source>
        <dbReference type="Proteomes" id="UP000198515"/>
    </source>
</evidence>
<evidence type="ECO:0000256" key="1">
    <source>
        <dbReference type="SAM" id="MobiDB-lite"/>
    </source>
</evidence>
<accession>A0A1C4G0D2</accession>
<dbReference type="Proteomes" id="UP000198515">
    <property type="component" value="Unassembled WGS sequence"/>
</dbReference>
<dbReference type="EMBL" id="FMBC01000048">
    <property type="protein sequence ID" value="SCC61592.1"/>
    <property type="molecule type" value="Genomic_DNA"/>
</dbReference>
<sequence>MTVNSTGSQNRNAGRDFNENNIQIERVDAQRTINIAIPSTREDDRPLVKAQRKELNKLVMSIAEAGEGEAYEIWQRMHAEIGVSSIDEMTVNQYQTAVSFLQAILDRCKDGDARKALVHLLLRNSEEGDSRQRLIRFCHINFGTGRFNDLTRPQLQMALSWLDEENQTKPANESTKNHSDIASWLKDYPKEIIVVFIVGVVVGALFF</sequence>
<dbReference type="RefSeq" id="WP_090137589.1">
    <property type="nucleotide sequence ID" value="NZ_FMBC01000048.1"/>
</dbReference>
<keyword evidence="3" id="KW-1185">Reference proteome</keyword>
<dbReference type="AlphaFoldDB" id="A0A1C4G0D2"/>
<reference evidence="3" key="1">
    <citation type="submission" date="2016-08" db="EMBL/GenBank/DDBJ databases">
        <authorList>
            <person name="Varghese N."/>
            <person name="Submissions Spin"/>
        </authorList>
    </citation>
    <scope>NUCLEOTIDE SEQUENCE [LARGE SCALE GENOMIC DNA]</scope>
    <source>
        <strain evidence="3">REICA_142</strain>
    </source>
</reference>
<proteinExistence type="predicted"/>
<dbReference type="OrthoDB" id="6885796at2"/>
<organism evidence="2 3">
    <name type="scientific">Kosakonia oryziphila</name>
    <dbReference type="NCBI Taxonomy" id="1005667"/>
    <lineage>
        <taxon>Bacteria</taxon>
        <taxon>Pseudomonadati</taxon>
        <taxon>Pseudomonadota</taxon>
        <taxon>Gammaproteobacteria</taxon>
        <taxon>Enterobacterales</taxon>
        <taxon>Enterobacteriaceae</taxon>
        <taxon>Kosakonia</taxon>
    </lineage>
</organism>